<organism evidence="10">
    <name type="scientific">Oryza brachyantha</name>
    <name type="common">malo sina</name>
    <dbReference type="NCBI Taxonomy" id="4533"/>
    <lineage>
        <taxon>Eukaryota</taxon>
        <taxon>Viridiplantae</taxon>
        <taxon>Streptophyta</taxon>
        <taxon>Embryophyta</taxon>
        <taxon>Tracheophyta</taxon>
        <taxon>Spermatophyta</taxon>
        <taxon>Magnoliopsida</taxon>
        <taxon>Liliopsida</taxon>
        <taxon>Poales</taxon>
        <taxon>Poaceae</taxon>
        <taxon>BOP clade</taxon>
        <taxon>Oryzoideae</taxon>
        <taxon>Oryzeae</taxon>
        <taxon>Oryzinae</taxon>
        <taxon>Oryza</taxon>
    </lineage>
</organism>
<keyword evidence="11" id="KW-1185">Reference proteome</keyword>
<dbReference type="PANTHER" id="PTHR31081">
    <property type="entry name" value="UREIDE PERMEASE 1-RELATED-RELATED"/>
    <property type="match status" value="1"/>
</dbReference>
<reference evidence="10" key="1">
    <citation type="journal article" date="2013" name="Nat. Commun.">
        <title>Whole-genome sequencing of Oryza brachyantha reveals mechanisms underlying Oryza genome evolution.</title>
        <authorList>
            <person name="Chen J."/>
            <person name="Huang Q."/>
            <person name="Gao D."/>
            <person name="Wang J."/>
            <person name="Lang Y."/>
            <person name="Liu T."/>
            <person name="Li B."/>
            <person name="Bai Z."/>
            <person name="Luis Goicoechea J."/>
            <person name="Liang C."/>
            <person name="Chen C."/>
            <person name="Zhang W."/>
            <person name="Sun S."/>
            <person name="Liao Y."/>
            <person name="Zhang X."/>
            <person name="Yang L."/>
            <person name="Song C."/>
            <person name="Wang M."/>
            <person name="Shi J."/>
            <person name="Liu G."/>
            <person name="Liu J."/>
            <person name="Zhou H."/>
            <person name="Zhou W."/>
            <person name="Yu Q."/>
            <person name="An N."/>
            <person name="Chen Y."/>
            <person name="Cai Q."/>
            <person name="Wang B."/>
            <person name="Liu B."/>
            <person name="Min J."/>
            <person name="Huang Y."/>
            <person name="Wu H."/>
            <person name="Li Z."/>
            <person name="Zhang Y."/>
            <person name="Yin Y."/>
            <person name="Song W."/>
            <person name="Jiang J."/>
            <person name="Jackson S.A."/>
            <person name="Wing R.A."/>
            <person name="Wang J."/>
            <person name="Chen M."/>
        </authorList>
    </citation>
    <scope>NUCLEOTIDE SEQUENCE [LARGE SCALE GENOMIC DNA]</scope>
    <source>
        <strain evidence="10">cv. IRGC 101232</strain>
    </source>
</reference>
<keyword evidence="7 9" id="KW-1133">Transmembrane helix</keyword>
<keyword evidence="6" id="KW-0067">ATP-binding</keyword>
<feature type="transmembrane region" description="Helical" evidence="9">
    <location>
        <begin position="42"/>
        <end position="61"/>
    </location>
</feature>
<dbReference type="HOGENOM" id="CLU_051261_0_0_1"/>
<evidence type="ECO:0000256" key="4">
    <source>
        <dbReference type="ARBA" id="ARBA00022692"/>
    </source>
</evidence>
<proteinExistence type="inferred from homology"/>
<accession>J3NDM1</accession>
<comment type="similarity">
    <text evidence="2">Belongs to the plant ureide permease (TC 2.A.7.19) family.</text>
</comment>
<dbReference type="Pfam" id="PF07168">
    <property type="entry name" value="Ureide_permease"/>
    <property type="match status" value="2"/>
</dbReference>
<keyword evidence="5" id="KW-0547">Nucleotide-binding</keyword>
<protein>
    <recommendedName>
        <fullName evidence="12">Ureide permease 2-like</fullName>
    </recommendedName>
</protein>
<evidence type="ECO:0008006" key="12">
    <source>
        <dbReference type="Google" id="ProtNLM"/>
    </source>
</evidence>
<sequence>MFAGEGRGGAVAMMAVSLVFLGTWPALLTFLERRGRLPQHTYLDYSLANLLAAAVVSMAFGQAGGSSPSFFTQLTQASAFAALFQDNWPSILFAMAGGVALSIGNLISQYAWAFVGLSLTNIICSSLAVVLGTTINYFLDGRINRADILFPGVACFLVAVFLGSAVHTSNAKDEEEKLSVKSEEIELSCDVSDKVMLLPDQEALNDCDGEDCDTGTAEFIIQVEKRRSIKILRNFCIAEAAGARLQQVTRTGPGGPRRSLLLPLLAGDQPGRQRPVAHAGRRRPAPDGLHRLLPLLRLLLRRRRQHQRLAPPPSTAAAYAGDWDGRQWALLAGLLCGFGNGLQFMGGQC</sequence>
<feature type="transmembrane region" description="Helical" evidence="9">
    <location>
        <begin position="148"/>
        <end position="166"/>
    </location>
</feature>
<evidence type="ECO:0000256" key="6">
    <source>
        <dbReference type="ARBA" id="ARBA00022840"/>
    </source>
</evidence>
<evidence type="ECO:0000256" key="7">
    <source>
        <dbReference type="ARBA" id="ARBA00022989"/>
    </source>
</evidence>
<dbReference type="GO" id="GO:0016020">
    <property type="term" value="C:membrane"/>
    <property type="evidence" value="ECO:0007669"/>
    <property type="project" value="UniProtKB-SubCell"/>
</dbReference>
<dbReference type="EnsemblPlants" id="OB12G20790.1">
    <property type="protein sequence ID" value="OB12G20790.1"/>
    <property type="gene ID" value="OB12G20790"/>
</dbReference>
<reference evidence="10" key="2">
    <citation type="submission" date="2013-04" db="UniProtKB">
        <authorList>
            <consortium name="EnsemblPlants"/>
        </authorList>
    </citation>
    <scope>IDENTIFICATION</scope>
</reference>
<keyword evidence="4 9" id="KW-0812">Transmembrane</keyword>
<dbReference type="InterPro" id="IPR030189">
    <property type="entry name" value="UPS_plant"/>
</dbReference>
<evidence type="ECO:0000256" key="9">
    <source>
        <dbReference type="SAM" id="Phobius"/>
    </source>
</evidence>
<comment type="subcellular location">
    <subcellularLocation>
        <location evidence="1">Membrane</location>
        <topology evidence="1">Multi-pass membrane protein</topology>
    </subcellularLocation>
</comment>
<dbReference type="InterPro" id="IPR009834">
    <property type="entry name" value="Ureide_permease"/>
</dbReference>
<dbReference type="GO" id="GO:0015505">
    <property type="term" value="F:uracil:monoatomic cation symporter activity"/>
    <property type="evidence" value="ECO:0007669"/>
    <property type="project" value="TreeGrafter"/>
</dbReference>
<keyword evidence="8 9" id="KW-0472">Membrane</keyword>
<dbReference type="STRING" id="4533.J3NDM1"/>
<evidence type="ECO:0000256" key="3">
    <source>
        <dbReference type="ARBA" id="ARBA00022448"/>
    </source>
</evidence>
<dbReference type="eggNOG" id="ENOG502QUAA">
    <property type="taxonomic scope" value="Eukaryota"/>
</dbReference>
<dbReference type="Gramene" id="OB12G20790.1">
    <property type="protein sequence ID" value="OB12G20790.1"/>
    <property type="gene ID" value="OB12G20790"/>
</dbReference>
<name>J3NDM1_ORYBR</name>
<dbReference type="AlphaFoldDB" id="J3NDM1"/>
<evidence type="ECO:0000313" key="11">
    <source>
        <dbReference type="Proteomes" id="UP000006038"/>
    </source>
</evidence>
<dbReference type="Proteomes" id="UP000006038">
    <property type="component" value="Chromosome 12"/>
</dbReference>
<feature type="transmembrane region" description="Helical" evidence="9">
    <location>
        <begin position="91"/>
        <end position="112"/>
    </location>
</feature>
<dbReference type="GO" id="GO:0005274">
    <property type="term" value="F:allantoin:proton symporter activity"/>
    <property type="evidence" value="ECO:0007669"/>
    <property type="project" value="TreeGrafter"/>
</dbReference>
<keyword evidence="3" id="KW-0813">Transport</keyword>
<evidence type="ECO:0000256" key="8">
    <source>
        <dbReference type="ARBA" id="ARBA00023136"/>
    </source>
</evidence>
<dbReference type="GO" id="GO:0005524">
    <property type="term" value="F:ATP binding"/>
    <property type="evidence" value="ECO:0007669"/>
    <property type="project" value="UniProtKB-KW"/>
</dbReference>
<evidence type="ECO:0000256" key="1">
    <source>
        <dbReference type="ARBA" id="ARBA00004141"/>
    </source>
</evidence>
<feature type="transmembrane region" description="Helical" evidence="9">
    <location>
        <begin position="12"/>
        <end position="30"/>
    </location>
</feature>
<evidence type="ECO:0000313" key="10">
    <source>
        <dbReference type="EnsemblPlants" id="OB12G20790.1"/>
    </source>
</evidence>
<feature type="transmembrane region" description="Helical" evidence="9">
    <location>
        <begin position="118"/>
        <end position="139"/>
    </location>
</feature>
<dbReference type="PANTHER" id="PTHR31081:SF8">
    <property type="entry name" value="OS12G0503300 PROTEIN"/>
    <property type="match status" value="1"/>
</dbReference>
<evidence type="ECO:0000256" key="5">
    <source>
        <dbReference type="ARBA" id="ARBA00022741"/>
    </source>
</evidence>
<evidence type="ECO:0000256" key="2">
    <source>
        <dbReference type="ARBA" id="ARBA00005931"/>
    </source>
</evidence>